<dbReference type="GO" id="GO:0016616">
    <property type="term" value="F:oxidoreductase activity, acting on the CH-OH group of donors, NAD or NADP as acceptor"/>
    <property type="evidence" value="ECO:0007669"/>
    <property type="project" value="InterPro"/>
</dbReference>
<reference evidence="7" key="1">
    <citation type="journal article" date="2013" name="Genome Biol.">
        <title>Reference genomes and transcriptomes of Nicotiana sylvestris and Nicotiana tomentosiformis.</title>
        <authorList>
            <person name="Sierro N."/>
            <person name="Battey J.N."/>
            <person name="Ouadi S."/>
            <person name="Bovet L."/>
            <person name="Goepfert S."/>
            <person name="Bakaher N."/>
            <person name="Peitsch M.C."/>
            <person name="Ivanov N.V."/>
        </authorList>
    </citation>
    <scope>NUCLEOTIDE SEQUENCE [LARGE SCALE GENOMIC DNA]</scope>
</reference>
<feature type="domain" description="Enoyl reductase (ER)" evidence="6">
    <location>
        <begin position="23"/>
        <end position="351"/>
    </location>
</feature>
<dbReference type="Gene3D" id="3.90.180.10">
    <property type="entry name" value="Medium-chain alcohol dehydrogenases, catalytic domain"/>
    <property type="match status" value="1"/>
</dbReference>
<keyword evidence="4" id="KW-0862">Zinc</keyword>
<dbReference type="KEGG" id="nsy:104211825"/>
<dbReference type="Gene3D" id="3.40.50.720">
    <property type="entry name" value="NAD(P)-binding Rossmann-like Domain"/>
    <property type="match status" value="1"/>
</dbReference>
<dbReference type="FunFam" id="3.90.180.10:FF:000004">
    <property type="entry name" value="probable cinnamyl alcohol dehydrogenase"/>
    <property type="match status" value="1"/>
</dbReference>
<organism evidence="7 8">
    <name type="scientific">Nicotiana sylvestris</name>
    <name type="common">Wood tobacco</name>
    <name type="synonym">South American tobacco</name>
    <dbReference type="NCBI Taxonomy" id="4096"/>
    <lineage>
        <taxon>Eukaryota</taxon>
        <taxon>Viridiplantae</taxon>
        <taxon>Streptophyta</taxon>
        <taxon>Embryophyta</taxon>
        <taxon>Tracheophyta</taxon>
        <taxon>Spermatophyta</taxon>
        <taxon>Magnoliopsida</taxon>
        <taxon>eudicotyledons</taxon>
        <taxon>Gunneridae</taxon>
        <taxon>Pentapetalae</taxon>
        <taxon>asterids</taxon>
        <taxon>lamiids</taxon>
        <taxon>Solanales</taxon>
        <taxon>Solanaceae</taxon>
        <taxon>Nicotianoideae</taxon>
        <taxon>Nicotianeae</taxon>
        <taxon>Nicotiana</taxon>
    </lineage>
</organism>
<dbReference type="STRING" id="4096.A0A1U7VAF1"/>
<dbReference type="OrthoDB" id="1879366at2759"/>
<evidence type="ECO:0000256" key="2">
    <source>
        <dbReference type="ARBA" id="ARBA00008072"/>
    </source>
</evidence>
<sequence>MAKLYENEHPVKALGWAARDASGVLSPFNFTRRATGEKDVQFKVMYCGICHSDLQQLKNIEWSTSIYPMVPGYEVVGVVTEIGSKVEKFKVGDKVGVGCLVGSCRQCEKCDNNLEIYCPDHIMTYNSIYTDGTTTYGGYSDIMVTDEHYVVHWPENLPMEAAPLLNAGITTYSPLKYFELDKPGMHIGVAGLGGLGHMAVKFAKAFGTKVTVISTSASKKQEAIERLGADSFLLSRDPDQMQAATGSLDGIIDTVSAAHPLLPLINLLKTHGKLVIVGAPDKPLELPVFPLLLGRKLVAGSAIGGIKETQEMVDFAAKHNITPDVEVVPMDYVNTAMERLAKSDVKYRFVLDIGNTLNKS</sequence>
<dbReference type="GO" id="GO:0009809">
    <property type="term" value="P:lignin biosynthetic process"/>
    <property type="evidence" value="ECO:0007669"/>
    <property type="project" value="UniProtKB-ARBA"/>
</dbReference>
<evidence type="ECO:0000256" key="4">
    <source>
        <dbReference type="ARBA" id="ARBA00022833"/>
    </source>
</evidence>
<dbReference type="InterPro" id="IPR013154">
    <property type="entry name" value="ADH-like_N"/>
</dbReference>
<keyword evidence="3" id="KW-0479">Metal-binding</keyword>
<evidence type="ECO:0000313" key="8">
    <source>
        <dbReference type="RefSeq" id="XP_009759254.1"/>
    </source>
</evidence>
<dbReference type="RefSeq" id="XP_009759254.1">
    <property type="nucleotide sequence ID" value="XM_009760952.1"/>
</dbReference>
<dbReference type="InterPro" id="IPR020843">
    <property type="entry name" value="ER"/>
</dbReference>
<accession>A0A1U7VAF1</accession>
<evidence type="ECO:0000313" key="7">
    <source>
        <dbReference type="Proteomes" id="UP000189701"/>
    </source>
</evidence>
<comment type="similarity">
    <text evidence="2">Belongs to the zinc-containing alcohol dehydrogenase family.</text>
</comment>
<comment type="cofactor">
    <cofactor evidence="1">
        <name>Zn(2+)</name>
        <dbReference type="ChEBI" id="CHEBI:29105"/>
    </cofactor>
</comment>
<dbReference type="FunFam" id="3.90.180.10:FF:000100">
    <property type="entry name" value="Putative cinnamyl alcohol dehydrogenase 6"/>
    <property type="match status" value="1"/>
</dbReference>
<protein>
    <submittedName>
        <fullName evidence="8">8-hydroxygeraniol dehydrogenase-like</fullName>
    </submittedName>
</protein>
<keyword evidence="5" id="KW-0560">Oxidoreductase</keyword>
<dbReference type="PANTHER" id="PTHR42683">
    <property type="entry name" value="ALDEHYDE REDUCTASE"/>
    <property type="match status" value="1"/>
</dbReference>
<evidence type="ECO:0000256" key="1">
    <source>
        <dbReference type="ARBA" id="ARBA00001947"/>
    </source>
</evidence>
<gene>
    <name evidence="8" type="primary">LOC104211825</name>
</gene>
<dbReference type="Pfam" id="PF08240">
    <property type="entry name" value="ADH_N"/>
    <property type="match status" value="1"/>
</dbReference>
<dbReference type="InterPro" id="IPR047109">
    <property type="entry name" value="CAD-like"/>
</dbReference>
<evidence type="ECO:0000256" key="3">
    <source>
        <dbReference type="ARBA" id="ARBA00022723"/>
    </source>
</evidence>
<keyword evidence="7" id="KW-1185">Reference proteome</keyword>
<name>A0A1U7VAF1_NICSY</name>
<dbReference type="GeneID" id="104211825"/>
<reference evidence="8" key="2">
    <citation type="submission" date="2025-08" db="UniProtKB">
        <authorList>
            <consortium name="RefSeq"/>
        </authorList>
    </citation>
    <scope>IDENTIFICATION</scope>
    <source>
        <tissue evidence="8">Leaf</tissue>
    </source>
</reference>
<dbReference type="CDD" id="cd05283">
    <property type="entry name" value="CAD1"/>
    <property type="match status" value="1"/>
</dbReference>
<dbReference type="SUPFAM" id="SSF51735">
    <property type="entry name" value="NAD(P)-binding Rossmann-fold domains"/>
    <property type="match status" value="1"/>
</dbReference>
<dbReference type="GO" id="GO:0046872">
    <property type="term" value="F:metal ion binding"/>
    <property type="evidence" value="ECO:0007669"/>
    <property type="project" value="UniProtKB-KW"/>
</dbReference>
<dbReference type="SUPFAM" id="SSF50129">
    <property type="entry name" value="GroES-like"/>
    <property type="match status" value="1"/>
</dbReference>
<dbReference type="SMART" id="SM00829">
    <property type="entry name" value="PKS_ER"/>
    <property type="match status" value="1"/>
</dbReference>
<dbReference type="FunFam" id="3.40.50.720:FF:000022">
    <property type="entry name" value="Cinnamyl alcohol dehydrogenase"/>
    <property type="match status" value="1"/>
</dbReference>
<dbReference type="AlphaFoldDB" id="A0A1U7VAF1"/>
<proteinExistence type="inferred from homology"/>
<dbReference type="Pfam" id="PF00107">
    <property type="entry name" value="ADH_zinc_N"/>
    <property type="match status" value="1"/>
</dbReference>
<dbReference type="InterPro" id="IPR011032">
    <property type="entry name" value="GroES-like_sf"/>
</dbReference>
<dbReference type="InterPro" id="IPR013149">
    <property type="entry name" value="ADH-like_C"/>
</dbReference>
<evidence type="ECO:0000256" key="5">
    <source>
        <dbReference type="ARBA" id="ARBA00023002"/>
    </source>
</evidence>
<dbReference type="InterPro" id="IPR036291">
    <property type="entry name" value="NAD(P)-bd_dom_sf"/>
</dbReference>
<dbReference type="Proteomes" id="UP000189701">
    <property type="component" value="Unplaced"/>
</dbReference>
<dbReference type="eggNOG" id="KOG0023">
    <property type="taxonomic scope" value="Eukaryota"/>
</dbReference>
<evidence type="ECO:0000259" key="6">
    <source>
        <dbReference type="SMART" id="SM00829"/>
    </source>
</evidence>